<evidence type="ECO:0000256" key="1">
    <source>
        <dbReference type="SAM" id="Phobius"/>
    </source>
</evidence>
<evidence type="ECO:0000313" key="2">
    <source>
        <dbReference type="EMBL" id="AXE18675.1"/>
    </source>
</evidence>
<dbReference type="EMBL" id="CP030850">
    <property type="protein sequence ID" value="AXE18675.1"/>
    <property type="molecule type" value="Genomic_DNA"/>
</dbReference>
<proteinExistence type="predicted"/>
<sequence length="136" mass="15684">MLKTMKTLLRLPFILMIMIAIVFSCKKKEPAPDPYAFLVGTWQYANGAECVFDATTKTAKGTKVPTNNTLFKFVVGEDYWRNVKSTTTDQWEYEQIIRFSDGKTVEYRKSILRKKDDNTLFINTPGLADSELKRLK</sequence>
<organism evidence="2 3">
    <name type="scientific">Runella rosea</name>
    <dbReference type="NCBI Taxonomy" id="2259595"/>
    <lineage>
        <taxon>Bacteria</taxon>
        <taxon>Pseudomonadati</taxon>
        <taxon>Bacteroidota</taxon>
        <taxon>Cytophagia</taxon>
        <taxon>Cytophagales</taxon>
        <taxon>Spirosomataceae</taxon>
        <taxon>Runella</taxon>
    </lineage>
</organism>
<dbReference type="OrthoDB" id="961379at2"/>
<keyword evidence="1" id="KW-1133">Transmembrane helix</keyword>
<feature type="transmembrane region" description="Helical" evidence="1">
    <location>
        <begin position="7"/>
        <end position="24"/>
    </location>
</feature>
<keyword evidence="1" id="KW-0812">Transmembrane</keyword>
<dbReference type="PROSITE" id="PS51257">
    <property type="entry name" value="PROKAR_LIPOPROTEIN"/>
    <property type="match status" value="1"/>
</dbReference>
<protein>
    <recommendedName>
        <fullName evidence="4">Lipocalin-like domain-containing protein</fullName>
    </recommendedName>
</protein>
<gene>
    <name evidence="2" type="ORF">DR864_13385</name>
</gene>
<keyword evidence="1" id="KW-0472">Membrane</keyword>
<evidence type="ECO:0008006" key="4">
    <source>
        <dbReference type="Google" id="ProtNLM"/>
    </source>
</evidence>
<name>A0A344TJ54_9BACT</name>
<accession>A0A344TJ54</accession>
<evidence type="ECO:0000313" key="3">
    <source>
        <dbReference type="Proteomes" id="UP000251993"/>
    </source>
</evidence>
<dbReference type="AlphaFoldDB" id="A0A344TJ54"/>
<dbReference type="KEGG" id="run:DR864_13385"/>
<reference evidence="2 3" key="1">
    <citation type="submission" date="2018-07" db="EMBL/GenBank/DDBJ databases">
        <title>Genome sequencing of Runella.</title>
        <authorList>
            <person name="Baek M.-G."/>
            <person name="Yi H."/>
        </authorList>
    </citation>
    <scope>NUCLEOTIDE SEQUENCE [LARGE SCALE GENOMIC DNA]</scope>
    <source>
        <strain evidence="2 3">HYN0085</strain>
    </source>
</reference>
<dbReference type="Proteomes" id="UP000251993">
    <property type="component" value="Chromosome"/>
</dbReference>
<keyword evidence="3" id="KW-1185">Reference proteome</keyword>